<evidence type="ECO:0000313" key="3">
    <source>
        <dbReference type="WBParaSite" id="EEL_0000657101-mRNA-1"/>
    </source>
</evidence>
<organism evidence="2 3">
    <name type="scientific">Elaeophora elaphi</name>
    <dbReference type="NCBI Taxonomy" id="1147741"/>
    <lineage>
        <taxon>Eukaryota</taxon>
        <taxon>Metazoa</taxon>
        <taxon>Ecdysozoa</taxon>
        <taxon>Nematoda</taxon>
        <taxon>Chromadorea</taxon>
        <taxon>Rhabditida</taxon>
        <taxon>Spirurina</taxon>
        <taxon>Spiruromorpha</taxon>
        <taxon>Filarioidea</taxon>
        <taxon>Onchocercidae</taxon>
        <taxon>Elaeophora</taxon>
    </lineage>
</organism>
<keyword evidence="2" id="KW-1185">Reference proteome</keyword>
<keyword evidence="1" id="KW-0812">Transmembrane</keyword>
<protein>
    <submittedName>
        <fullName evidence="3">Uncharacterized protein</fullName>
    </submittedName>
</protein>
<keyword evidence="1" id="KW-1133">Transmembrane helix</keyword>
<accession>A0A0R3RWM3</accession>
<dbReference type="AlphaFoldDB" id="A0A0R3RWM3"/>
<evidence type="ECO:0000256" key="1">
    <source>
        <dbReference type="SAM" id="Phobius"/>
    </source>
</evidence>
<dbReference type="Proteomes" id="UP000050640">
    <property type="component" value="Unplaced"/>
</dbReference>
<name>A0A0R3RWM3_9BILA</name>
<evidence type="ECO:0000313" key="2">
    <source>
        <dbReference type="Proteomes" id="UP000050640"/>
    </source>
</evidence>
<feature type="transmembrane region" description="Helical" evidence="1">
    <location>
        <begin position="87"/>
        <end position="117"/>
    </location>
</feature>
<proteinExistence type="predicted"/>
<dbReference type="WBParaSite" id="EEL_0000657101-mRNA-1">
    <property type="protein sequence ID" value="EEL_0000657101-mRNA-1"/>
    <property type="gene ID" value="EEL_0000657101"/>
</dbReference>
<keyword evidence="1" id="KW-0472">Membrane</keyword>
<reference evidence="3" key="1">
    <citation type="submission" date="2017-02" db="UniProtKB">
        <authorList>
            <consortium name="WormBaseParasite"/>
        </authorList>
    </citation>
    <scope>IDENTIFICATION</scope>
</reference>
<sequence length="118" mass="13587">MRFNATNDNVEESKDLILYNSQALSLPVIPQLWYAPQPFMPYYFSPPPPPQYSPFIPYLPYYSNGMPTIQQQKHQTKKIRKTSKTHFWCAGIAQLLWTIVMIIALGLFAVLILALLVV</sequence>